<dbReference type="Gene3D" id="1.20.1440.130">
    <property type="entry name" value="VKOR domain"/>
    <property type="match status" value="1"/>
</dbReference>
<dbReference type="EMBL" id="UINC01195056">
    <property type="protein sequence ID" value="SVE11450.1"/>
    <property type="molecule type" value="Genomic_DNA"/>
</dbReference>
<sequence length="95" mass="10410">MLVILASLAVAGLAIATYFTAVALHWIKPDARWLPAFCQMDNTTCASIIFTPSARVFGPPNSLLGQIYYVTLIIAIGLGWLIDVRVWRIFVATSL</sequence>
<dbReference type="InterPro" id="IPR012932">
    <property type="entry name" value="VKOR"/>
</dbReference>
<dbReference type="AlphaFoldDB" id="A0A383AV99"/>
<feature type="non-terminal residue" evidence="12">
    <location>
        <position position="95"/>
    </location>
</feature>
<evidence type="ECO:0000313" key="12">
    <source>
        <dbReference type="EMBL" id="SVE11450.1"/>
    </source>
</evidence>
<evidence type="ECO:0000256" key="3">
    <source>
        <dbReference type="ARBA" id="ARBA00022692"/>
    </source>
</evidence>
<feature type="domain" description="Vitamin K epoxide reductase" evidence="11">
    <location>
        <begin position="4"/>
        <end position="89"/>
    </location>
</feature>
<keyword evidence="4" id="KW-0874">Quinone</keyword>
<comment type="similarity">
    <text evidence="2">Belongs to the VKOR family.</text>
</comment>
<evidence type="ECO:0000256" key="2">
    <source>
        <dbReference type="ARBA" id="ARBA00006214"/>
    </source>
</evidence>
<reference evidence="12" key="1">
    <citation type="submission" date="2018-05" db="EMBL/GenBank/DDBJ databases">
        <authorList>
            <person name="Lanie J.A."/>
            <person name="Ng W.-L."/>
            <person name="Kazmierczak K.M."/>
            <person name="Andrzejewski T.M."/>
            <person name="Davidsen T.M."/>
            <person name="Wayne K.J."/>
            <person name="Tettelin H."/>
            <person name="Glass J.I."/>
            <person name="Rusch D."/>
            <person name="Podicherti R."/>
            <person name="Tsui H.-C.T."/>
            <person name="Winkler M.E."/>
        </authorList>
    </citation>
    <scope>NUCLEOTIDE SEQUENCE</scope>
</reference>
<name>A0A383AV99_9ZZZZ</name>
<feature type="non-terminal residue" evidence="12">
    <location>
        <position position="1"/>
    </location>
</feature>
<evidence type="ECO:0000256" key="9">
    <source>
        <dbReference type="ARBA" id="ARBA00023284"/>
    </source>
</evidence>
<evidence type="ECO:0000256" key="5">
    <source>
        <dbReference type="ARBA" id="ARBA00022989"/>
    </source>
</evidence>
<protein>
    <recommendedName>
        <fullName evidence="11">Vitamin K epoxide reductase domain-containing protein</fullName>
    </recommendedName>
</protein>
<dbReference type="Pfam" id="PF07884">
    <property type="entry name" value="VKOR"/>
    <property type="match status" value="1"/>
</dbReference>
<dbReference type="GO" id="GO:0048038">
    <property type="term" value="F:quinone binding"/>
    <property type="evidence" value="ECO:0007669"/>
    <property type="project" value="UniProtKB-KW"/>
</dbReference>
<dbReference type="GO" id="GO:0016491">
    <property type="term" value="F:oxidoreductase activity"/>
    <property type="evidence" value="ECO:0007669"/>
    <property type="project" value="UniProtKB-KW"/>
</dbReference>
<feature type="transmembrane region" description="Helical" evidence="10">
    <location>
        <begin position="67"/>
        <end position="87"/>
    </location>
</feature>
<keyword evidence="8" id="KW-1015">Disulfide bond</keyword>
<keyword evidence="6" id="KW-0560">Oxidoreductase</keyword>
<organism evidence="12">
    <name type="scientific">marine metagenome</name>
    <dbReference type="NCBI Taxonomy" id="408172"/>
    <lineage>
        <taxon>unclassified sequences</taxon>
        <taxon>metagenomes</taxon>
        <taxon>ecological metagenomes</taxon>
    </lineage>
</organism>
<gene>
    <name evidence="12" type="ORF">METZ01_LOCUS464304</name>
</gene>
<keyword evidence="3 10" id="KW-0812">Transmembrane</keyword>
<keyword evidence="7 10" id="KW-0472">Membrane</keyword>
<keyword evidence="5 10" id="KW-1133">Transmembrane helix</keyword>
<evidence type="ECO:0000256" key="6">
    <source>
        <dbReference type="ARBA" id="ARBA00023002"/>
    </source>
</evidence>
<keyword evidence="9" id="KW-0676">Redox-active center</keyword>
<dbReference type="GO" id="GO:0016020">
    <property type="term" value="C:membrane"/>
    <property type="evidence" value="ECO:0007669"/>
    <property type="project" value="UniProtKB-SubCell"/>
</dbReference>
<evidence type="ECO:0000256" key="7">
    <source>
        <dbReference type="ARBA" id="ARBA00023136"/>
    </source>
</evidence>
<evidence type="ECO:0000256" key="4">
    <source>
        <dbReference type="ARBA" id="ARBA00022719"/>
    </source>
</evidence>
<proteinExistence type="inferred from homology"/>
<evidence type="ECO:0000256" key="1">
    <source>
        <dbReference type="ARBA" id="ARBA00004141"/>
    </source>
</evidence>
<evidence type="ECO:0000259" key="11">
    <source>
        <dbReference type="Pfam" id="PF07884"/>
    </source>
</evidence>
<accession>A0A383AV99</accession>
<evidence type="ECO:0000256" key="10">
    <source>
        <dbReference type="SAM" id="Phobius"/>
    </source>
</evidence>
<evidence type="ECO:0000256" key="8">
    <source>
        <dbReference type="ARBA" id="ARBA00023157"/>
    </source>
</evidence>
<comment type="subcellular location">
    <subcellularLocation>
        <location evidence="1">Membrane</location>
        <topology evidence="1">Multi-pass membrane protein</topology>
    </subcellularLocation>
</comment>
<dbReference type="InterPro" id="IPR038354">
    <property type="entry name" value="VKOR_sf"/>
</dbReference>